<feature type="compositionally biased region" description="Low complexity" evidence="2">
    <location>
        <begin position="227"/>
        <end position="246"/>
    </location>
</feature>
<feature type="compositionally biased region" description="Low complexity" evidence="2">
    <location>
        <begin position="3230"/>
        <end position="3245"/>
    </location>
</feature>
<feature type="region of interest" description="Disordered" evidence="2">
    <location>
        <begin position="1093"/>
        <end position="1134"/>
    </location>
</feature>
<dbReference type="Proteomes" id="UP000095280">
    <property type="component" value="Unplaced"/>
</dbReference>
<feature type="compositionally biased region" description="Low complexity" evidence="2">
    <location>
        <begin position="2276"/>
        <end position="2285"/>
    </location>
</feature>
<evidence type="ECO:0000313" key="4">
    <source>
        <dbReference type="Proteomes" id="UP000095280"/>
    </source>
</evidence>
<dbReference type="PANTHER" id="PTHR21032">
    <property type="entry name" value="G PATCH DOMAIN-CONTAINING PROTEIN 11"/>
    <property type="match status" value="1"/>
</dbReference>
<evidence type="ECO:0000313" key="5">
    <source>
        <dbReference type="WBParaSite" id="maker-uti_cns_0009876-snap-gene-0.2-mRNA-1"/>
    </source>
</evidence>
<sequence>RLTQQLPPGILGIVAVHGLLRLHHKIEIVVFVHEILWRVVLRAQVAHRPVRVHQLPGAVNFDDIPRMIVRLVAEHAAGPVLHAFGVAGHGDAVELGEAAQQLLDKNASGEPFSAWANWIFFMSLEVIQRKMTRARSSSVAKGRMLASAHLDGVLVNFGEHLGIIVDLMLEKMWGFWVRTAVNDLLAKVKRVRTLESTIGMSKIEEEDDFMSDSFLAQLSDVRPGLNSAARRSAQPPASSKSQSTSSGKWDRAAKQQEKKAKQAEALQTALATPLLTEASPGSDTLTAARSMMLRMGYQPGRGLGRAEQGRLEPVSLSLKADRSGLGHLAPQQAASRKRAAAAAAAANAEAEVAASAADFRLRMSAKFARADVGADLARAQRACRRLDTEAANEAGEISPPPAAWFWPPELPDEGAALEESADDADEQQDGEEPSPEEQLRLVVDRLRRLYSYCLWCGHSCAHRRSGVLIGCSGVLIASSGVLTASRVVLTGSPGLLNRTSPWSTKVGSTKDMTRATVQELHTSAGPEPASAGSTMSATVSPTAPPKDLAIGSTALLPGPLPTASSTNQGSPESAAEHQRADSPINQVGEALAQLQHGGQRVGSGQFDESVSRGCGFGAQSQQVLAESVAQLADLLYLWGVVGMYEFAHLQTPSLSRLGPNCQVFAVLANQAVVDQAVGLGLLSQVHPVLPHNAFAAANSEPLQPRLPGVAAGLCVVRIMQHLIGLALWVNRGHNSVVPIDATLSRIAHVIAWRQLVDAGYSLALARQAGFACGVARCNDTAQLRQGGRAPRLAADVERNGQLAAGGWSGGLQLQPTPVMLWQLTPSCRLADDQQDAAGRSWRLGSDRTDRAPQCCPSWCLWSRRRLDNHFEQPRSPLAMKSRQGEQRRLHKLSRRPSPSGQTRRLQLMAARGRPVLARISACQCSTGDTEILQRRWRLPRILTGPSEEKLTKHLALIENSDSVGVNHENSVDEDSNEAAVRAVVEQVCQKVCDVCCTVGPNSISDRIQAVQLEATASAQSDSIAAIQHDSVKAIDESASSQHSCESIPSPVAQSTSQERFSPGANEEKTSPPVANAESDLDADTKADVEENLVQEKQSSTEVALSTNAEQLSPVKMEEESRESLNSREKEAGKQTPLQVVEAADEVLHQSELDDQSAAQQCATSAENLQPIDRSSRLINDELEPVKETIDRSMDQNSRPICSSDDACKESLEGEKPLEDQHNSDIGAACGAEVEATTASESDPSNTLRSDSEYMEPETVLYDALHIESDGILNEVSQLLSDMCSKVASSLQQGSKETASDSEDGDDLMSELHGGRKSGGATCAEGEVDDYMSELCGDDPLTKVAAAAADDAEADLMTELSGSGAQLSAVVAMGDESGDEADTDSKLILCTATTAAGAVGSSDVEVTAESSAEPIATASVIVDLPSTSTSAIAQTESVASATADALASIKAMAVMASAGSGSSADELAALKRRLEQLEAENRMLKESIQPATAEPAQAVVATVVTSTTSAVVSGTAASGNSGTQQHQQADSSGSPQSFSSYDSSSQNYIPAGGFLKSLSEIEESGGAVSGGCTETPSTSASSASQQQQAAPQSLESGIATIVTAAASVPASTVATAAIQAPVCSLNTGVSAAAGHIPATITPSGQIQFILPPGVLPSNFAGLAAVPQSASSVEPASVTAASTRATTTTTSSAARPTPVKPAAPAPSKSVQSTSAAGASSTSTPANRRVRTIAPKPIAMRPILPSPRTDMSAKLQPIQLPGSKIASSSAVSATATLSGASKKSKVSTSGKKPMQTVPASSTVATSALHGSVPTPMPVAMQLPSGAIAAVSQSKSLPLVVGAPIGVCGSMAPLLAGTGIPMPVNHSSAAAVWAAAPPGATFATTWAPTAPTAVVFSSGHPLSAGSLEGTALPSHDLLAIACQEAGLSLDLDLGSTVMISTSQDSATSSAPIIEGVGCDQQSEVVADLSGLVVDSQNESSFLHELGLIQPPSQDEGTAQQNTDAAVPLSSDLTGKKSHVKSKVTSPLPAPAPASSNTSKATESAPASSQAGKQPAAQSTKNTPKKKAPPAARSEIWRSKLQADPSGDDLELFKEIIPPKKVIHSLSENDEIEEAVKGIVGPSSLEDTITGVLKAGDASNQERAVAKDSGAKTSATGPTSPQQPASALPPSSSSNVQCQLADLSAVGDSCPVVSIPESAAVPFGDPVCLATAERPAASQEPRSGSTKKKHHQDSSSKKPPSVTDQKSSQSASSSNKRKSVESSSGSSKSNKLAPEEKSPQRKASSAAASSPKKKIPKAKRRRMTDTKSKESQSPSRFEQQQQKSSSRSALHRHKQLAEEKTEAPASSSSSRRDSSERKQQKHSKDVRKSSEQTHEKLPKASSKSEATVEESSEITASSSKSKSLTNSSLSKKRKDKKSKSNASSGSSSKQAAPAKPAKSVPPSSEPVRRSERSRSTSKPKCDDSKETLATESRRTLSVSTSESASVVGHSSSCSSKAVRASRRIAAKNVKRQSSRSAADSGRLSDVESSSSSSSSSDSDTEEIDKPAGKSKTVAKKSSEPAAASPAVSPTKTAAGGSSSSRLSRQDSDQLLYEHHPMHGEPVTSREKRLSARRARQSELELHEAVEASKVTAGFASASSSSKSKTAGSKAANSSETDKPDSKSDSKDSEVKEPSEAAPSHSLEPAPLPELKPGEEIAAALEDDSSVAEGFGLLEASGSGLRGIGDAAHFLWNRAVLGGTGGVSGSGDDPLASNSQHRRQRPLIEERSPSPPPQPSLALEIIARGGIVRPKPAAQSQQEPQLPSPLLLSSPLSARAQQAPPPEPTPPPPPPPPPAPPKPAFVPMNLSKLEKRDAGRSKDSTPANAGSTTPSSLSGGSAGPASSGGSPIKRKFFSSDREDRRRFLFKQNFGSVGAKTSSGAGGGGSGAGGSGSGGGNSRGQFDFEPDAGGKRARRNQSEAAATAAAAAALLDLSAQKVVPPLSVSVASGSQALSDAPPTADDDAAAQVPKVPKISIKPVKPDAVPAAELRQPQEAVRAASSDPQIPIKLKLKLTAAATAATAAAQQQQQQQAGDDGKQLGKVEQAQQRPQPKLLECGNPRPMGYEEDYAQILKQKNKKREKRQHHKDKQQRKKDRRDKKKKAKSEQQQVEGQADDAAGAKKQAEVPGRVHPFLAEPSAELDQAPEEASAVSQEPLDASGVAENSAETLHRVAASRSADTVPITSQEVDAVLDRAADSKSATPAAAAPTSSASMILPKKRKIYQPGGADVSADDRRPPRSPPVQSVRGGRRRRGQHGSLWQPVPVAVRSLRPELRLPAAQQYSSDYFGWQANHHAAVAAYGHHFPPL</sequence>
<dbReference type="GO" id="GO:0000776">
    <property type="term" value="C:kinetochore"/>
    <property type="evidence" value="ECO:0007669"/>
    <property type="project" value="TreeGrafter"/>
</dbReference>
<feature type="region of interest" description="Disordered" evidence="2">
    <location>
        <begin position="2731"/>
        <end position="2954"/>
    </location>
</feature>
<feature type="compositionally biased region" description="Basic residues" evidence="2">
    <location>
        <begin position="3107"/>
        <end position="3135"/>
    </location>
</feature>
<feature type="compositionally biased region" description="Basic and acidic residues" evidence="2">
    <location>
        <begin position="1115"/>
        <end position="1132"/>
    </location>
</feature>
<feature type="region of interest" description="Disordered" evidence="2">
    <location>
        <begin position="1513"/>
        <end position="1542"/>
    </location>
</feature>
<feature type="region of interest" description="Disordered" evidence="2">
    <location>
        <begin position="872"/>
        <end position="902"/>
    </location>
</feature>
<feature type="region of interest" description="Disordered" evidence="2">
    <location>
        <begin position="1564"/>
        <end position="1590"/>
    </location>
</feature>
<dbReference type="InterPro" id="IPR000467">
    <property type="entry name" value="G_patch_dom"/>
</dbReference>
<feature type="compositionally biased region" description="Low complexity" evidence="2">
    <location>
        <begin position="2474"/>
        <end position="2493"/>
    </location>
</feature>
<feature type="compositionally biased region" description="Low complexity" evidence="2">
    <location>
        <begin position="1530"/>
        <end position="1542"/>
    </location>
</feature>
<feature type="region of interest" description="Disordered" evidence="2">
    <location>
        <begin position="1290"/>
        <end position="1320"/>
    </location>
</feature>
<feature type="compositionally biased region" description="Low complexity" evidence="2">
    <location>
        <begin position="2232"/>
        <end position="2249"/>
    </location>
</feature>
<dbReference type="PANTHER" id="PTHR21032:SF0">
    <property type="entry name" value="G PATCH DOMAIN-CONTAINING PROTEIN 11"/>
    <property type="match status" value="1"/>
</dbReference>
<feature type="compositionally biased region" description="Low complexity" evidence="2">
    <location>
        <begin position="1513"/>
        <end position="1522"/>
    </location>
</feature>
<feature type="compositionally biased region" description="Low complexity" evidence="2">
    <location>
        <begin position="2415"/>
        <end position="2437"/>
    </location>
</feature>
<feature type="compositionally biased region" description="Gly residues" evidence="2">
    <location>
        <begin position="2913"/>
        <end position="2931"/>
    </location>
</feature>
<feature type="compositionally biased region" description="Polar residues" evidence="2">
    <location>
        <begin position="2306"/>
        <end position="2323"/>
    </location>
</feature>
<feature type="region of interest" description="Disordered" evidence="2">
    <location>
        <begin position="521"/>
        <end position="581"/>
    </location>
</feature>
<feature type="compositionally biased region" description="Acidic residues" evidence="2">
    <location>
        <begin position="417"/>
        <end position="435"/>
    </location>
</feature>
<proteinExistence type="predicted"/>
<feature type="region of interest" description="Disordered" evidence="2">
    <location>
        <begin position="1985"/>
        <end position="2080"/>
    </location>
</feature>
<feature type="region of interest" description="Disordered" evidence="2">
    <location>
        <begin position="1675"/>
        <end position="1746"/>
    </location>
</feature>
<keyword evidence="4" id="KW-1185">Reference proteome</keyword>
<feature type="compositionally biased region" description="Low complexity" evidence="2">
    <location>
        <begin position="2554"/>
        <end position="2577"/>
    </location>
</feature>
<dbReference type="WBParaSite" id="maker-uti_cns_0009876-snap-gene-0.2-mRNA-1">
    <property type="protein sequence ID" value="maker-uti_cns_0009876-snap-gene-0.2-mRNA-1"/>
    <property type="gene ID" value="maker-uti_cns_0009876-snap-gene-0.2"/>
</dbReference>
<feature type="compositionally biased region" description="Low complexity" evidence="2">
    <location>
        <begin position="3050"/>
        <end position="3065"/>
    </location>
</feature>
<feature type="compositionally biased region" description="Polar residues" evidence="2">
    <location>
        <begin position="1236"/>
        <end position="1248"/>
    </location>
</feature>
<dbReference type="Pfam" id="PF01585">
    <property type="entry name" value="G-patch"/>
    <property type="match status" value="1"/>
</dbReference>
<feature type="compositionally biased region" description="Basic and acidic residues" evidence="2">
    <location>
        <begin position="1205"/>
        <end position="1222"/>
    </location>
</feature>
<feature type="compositionally biased region" description="Acidic residues" evidence="2">
    <location>
        <begin position="1299"/>
        <end position="1308"/>
    </location>
</feature>
<evidence type="ECO:0000256" key="2">
    <source>
        <dbReference type="SAM" id="MobiDB-lite"/>
    </source>
</evidence>
<feature type="region of interest" description="Disordered" evidence="2">
    <location>
        <begin position="3050"/>
        <end position="3196"/>
    </location>
</feature>
<feature type="region of interest" description="Disordered" evidence="2">
    <location>
        <begin position="3227"/>
        <end position="3292"/>
    </location>
</feature>
<dbReference type="GO" id="GO:0003676">
    <property type="term" value="F:nucleic acid binding"/>
    <property type="evidence" value="ECO:0007669"/>
    <property type="project" value="InterPro"/>
</dbReference>
<feature type="compositionally biased region" description="Basic residues" evidence="2">
    <location>
        <begin position="2405"/>
        <end position="2414"/>
    </location>
</feature>
<feature type="region of interest" description="Disordered" evidence="2">
    <location>
        <begin position="225"/>
        <end position="265"/>
    </location>
</feature>
<dbReference type="SMART" id="SM00443">
    <property type="entry name" value="G_patch"/>
    <property type="match status" value="1"/>
</dbReference>
<feature type="region of interest" description="Disordered" evidence="2">
    <location>
        <begin position="1190"/>
        <end position="1253"/>
    </location>
</feature>
<feature type="region of interest" description="Disordered" evidence="2">
    <location>
        <begin position="1773"/>
        <end position="1799"/>
    </location>
</feature>
<feature type="coiled-coil region" evidence="1">
    <location>
        <begin position="1459"/>
        <end position="1493"/>
    </location>
</feature>
<feature type="compositionally biased region" description="Polar residues" evidence="2">
    <location>
        <begin position="1986"/>
        <end position="1999"/>
    </location>
</feature>
<feature type="compositionally biased region" description="Basic and acidic residues" evidence="2">
    <location>
        <begin position="2441"/>
        <end position="2469"/>
    </location>
</feature>
<feature type="compositionally biased region" description="Low complexity" evidence="2">
    <location>
        <begin position="2155"/>
        <end position="2169"/>
    </location>
</feature>
<feature type="compositionally biased region" description="Low complexity" evidence="2">
    <location>
        <begin position="2388"/>
        <end position="2404"/>
    </location>
</feature>
<feature type="region of interest" description="Disordered" evidence="2">
    <location>
        <begin position="1034"/>
        <end position="1081"/>
    </location>
</feature>
<evidence type="ECO:0000256" key="1">
    <source>
        <dbReference type="SAM" id="Coils"/>
    </source>
</evidence>
<feature type="compositionally biased region" description="Low complexity" evidence="2">
    <location>
        <begin position="3138"/>
        <end position="3149"/>
    </location>
</feature>
<feature type="compositionally biased region" description="Low complexity" evidence="2">
    <location>
        <begin position="2523"/>
        <end position="2532"/>
    </location>
</feature>
<feature type="region of interest" description="Disordered" evidence="2">
    <location>
        <begin position="417"/>
        <end position="438"/>
    </location>
</feature>
<keyword evidence="1" id="KW-0175">Coiled coil</keyword>
<feature type="compositionally biased region" description="Low complexity" evidence="2">
    <location>
        <begin position="2786"/>
        <end position="2812"/>
    </location>
</feature>
<feature type="compositionally biased region" description="Basic and acidic residues" evidence="2">
    <location>
        <begin position="2887"/>
        <end position="2896"/>
    </location>
</feature>
<feature type="domain" description="G-patch" evidence="3">
    <location>
        <begin position="284"/>
        <end position="330"/>
    </location>
</feature>
<accession>A0A1I8I5E7</accession>
<feature type="compositionally biased region" description="Basic and acidic residues" evidence="2">
    <location>
        <begin position="2578"/>
        <end position="2621"/>
    </location>
</feature>
<reference evidence="5" key="1">
    <citation type="submission" date="2016-11" db="UniProtKB">
        <authorList>
            <consortium name="WormBaseParasite"/>
        </authorList>
    </citation>
    <scope>IDENTIFICATION</scope>
</reference>
<feature type="compositionally biased region" description="Polar residues" evidence="2">
    <location>
        <begin position="1094"/>
        <end position="1110"/>
    </location>
</feature>
<feature type="compositionally biased region" description="Polar residues" evidence="2">
    <location>
        <begin position="2040"/>
        <end position="2057"/>
    </location>
</feature>
<evidence type="ECO:0000259" key="3">
    <source>
        <dbReference type="PROSITE" id="PS50174"/>
    </source>
</evidence>
<feature type="compositionally biased region" description="Low complexity" evidence="2">
    <location>
        <begin position="1703"/>
        <end position="1721"/>
    </location>
</feature>
<feature type="compositionally biased region" description="Basic and acidic residues" evidence="2">
    <location>
        <begin position="248"/>
        <end position="262"/>
    </location>
</feature>
<feature type="compositionally biased region" description="Polar residues" evidence="2">
    <location>
        <begin position="562"/>
        <end position="571"/>
    </location>
</feature>
<name>A0A1I8I5E7_9PLAT</name>
<feature type="compositionally biased region" description="Low complexity" evidence="2">
    <location>
        <begin position="2859"/>
        <end position="2881"/>
    </location>
</feature>
<feature type="compositionally biased region" description="Low complexity" evidence="2">
    <location>
        <begin position="1773"/>
        <end position="1789"/>
    </location>
</feature>
<feature type="region of interest" description="Disordered" evidence="2">
    <location>
        <begin position="2978"/>
        <end position="3005"/>
    </location>
</feature>
<feature type="compositionally biased region" description="Low complexity" evidence="2">
    <location>
        <begin position="2028"/>
        <end position="2037"/>
    </location>
</feature>
<dbReference type="PROSITE" id="PS50174">
    <property type="entry name" value="G_PATCH"/>
    <property type="match status" value="1"/>
</dbReference>
<feature type="compositionally biased region" description="Low complexity" evidence="2">
    <location>
        <begin position="1675"/>
        <end position="1695"/>
    </location>
</feature>
<feature type="compositionally biased region" description="Basic residues" evidence="2">
    <location>
        <begin position="2286"/>
        <end position="2297"/>
    </location>
</feature>
<feature type="compositionally biased region" description="Low complexity" evidence="2">
    <location>
        <begin position="1574"/>
        <end position="1590"/>
    </location>
</feature>
<protein>
    <submittedName>
        <fullName evidence="5">G-patch domain-containing protein</fullName>
    </submittedName>
</protein>
<feature type="compositionally biased region" description="Basic and acidic residues" evidence="2">
    <location>
        <begin position="2345"/>
        <end position="2373"/>
    </location>
</feature>
<feature type="region of interest" description="Disordered" evidence="2">
    <location>
        <begin position="2207"/>
        <end position="2697"/>
    </location>
</feature>
<feature type="compositionally biased region" description="Low complexity" evidence="2">
    <location>
        <begin position="2630"/>
        <end position="2649"/>
    </location>
</feature>
<feature type="compositionally biased region" description="Basic residues" evidence="2">
    <location>
        <begin position="2494"/>
        <end position="2508"/>
    </location>
</feature>
<feature type="region of interest" description="Disordered" evidence="2">
    <location>
        <begin position="2129"/>
        <end position="2171"/>
    </location>
</feature>
<feature type="compositionally biased region" description="Basic and acidic residues" evidence="2">
    <location>
        <begin position="2842"/>
        <end position="2853"/>
    </location>
</feature>
<feature type="compositionally biased region" description="Polar residues" evidence="2">
    <location>
        <begin position="1037"/>
        <end position="1059"/>
    </location>
</feature>
<organism evidence="4 5">
    <name type="scientific">Macrostomum lignano</name>
    <dbReference type="NCBI Taxonomy" id="282301"/>
    <lineage>
        <taxon>Eukaryota</taxon>
        <taxon>Metazoa</taxon>
        <taxon>Spiralia</taxon>
        <taxon>Lophotrochozoa</taxon>
        <taxon>Platyhelminthes</taxon>
        <taxon>Rhabditophora</taxon>
        <taxon>Macrostomorpha</taxon>
        <taxon>Macrostomida</taxon>
        <taxon>Macrostomidae</taxon>
        <taxon>Macrostomum</taxon>
    </lineage>
</organism>
<feature type="compositionally biased region" description="Low complexity" evidence="2">
    <location>
        <begin position="2988"/>
        <end position="3005"/>
    </location>
</feature>
<dbReference type="InterPro" id="IPR039249">
    <property type="entry name" value="GPATCH11"/>
</dbReference>
<feature type="compositionally biased region" description="Pro residues" evidence="2">
    <location>
        <begin position="2813"/>
        <end position="2834"/>
    </location>
</feature>
<feature type="compositionally biased region" description="Basic and acidic residues" evidence="2">
    <location>
        <begin position="2650"/>
        <end position="2669"/>
    </location>
</feature>
<feature type="compositionally biased region" description="Polar residues" evidence="2">
    <location>
        <begin position="531"/>
        <end position="541"/>
    </location>
</feature>